<dbReference type="GO" id="GO:0019674">
    <property type="term" value="P:NAD+ metabolic process"/>
    <property type="evidence" value="ECO:0007669"/>
    <property type="project" value="InterPro"/>
</dbReference>
<dbReference type="PANTHER" id="PTHR20275:SF0">
    <property type="entry name" value="NAD KINASE"/>
    <property type="match status" value="1"/>
</dbReference>
<keyword evidence="1" id="KW-0808">Transferase</keyword>
<dbReference type="RefSeq" id="WP_244701267.1">
    <property type="nucleotide sequence ID" value="NZ_BAAADN010000026.1"/>
</dbReference>
<dbReference type="EMBL" id="CP095005">
    <property type="protein sequence ID" value="UOO94750.1"/>
    <property type="molecule type" value="Genomic_DNA"/>
</dbReference>
<organism evidence="1 4">
    <name type="scientific">Halococcus dombrowskii</name>
    <dbReference type="NCBI Taxonomy" id="179637"/>
    <lineage>
        <taxon>Archaea</taxon>
        <taxon>Methanobacteriati</taxon>
        <taxon>Methanobacteriota</taxon>
        <taxon>Stenosarchaea group</taxon>
        <taxon>Halobacteria</taxon>
        <taxon>Halobacteriales</taxon>
        <taxon>Halococcaceae</taxon>
        <taxon>Halococcus</taxon>
    </lineage>
</organism>
<sequence>MSDGEAVDRDERPDIAVLASTDGAADVVETIRAAGGVAGTATAETVAGTDLVIAPTGDAIAELATADVSTPVLPIADDLRPETAERLLDGQYTVTERPLVAVETDSGIAHALSDITLTTAAAATISEFSLDRPDRSTPIGRFRADGVVVTTPAGSRGYAHTVGGPIVAPGSDVLTAVPISPFATDPNHWVVPLAGLSLTVERDDADVELLVDGRTVETVEPGATVELARAGTLPIVSLPDGDRE</sequence>
<dbReference type="InterPro" id="IPR016064">
    <property type="entry name" value="NAD/diacylglycerol_kinase_sf"/>
</dbReference>
<dbReference type="GeneID" id="71762651"/>
<protein>
    <submittedName>
        <fullName evidence="2">ATP-NAD kinase</fullName>
    </submittedName>
    <submittedName>
        <fullName evidence="1">NAD(+)/NADH kinase</fullName>
    </submittedName>
</protein>
<dbReference type="SUPFAM" id="SSF111331">
    <property type="entry name" value="NAD kinase/diacylglycerol kinase-like"/>
    <property type="match status" value="1"/>
</dbReference>
<evidence type="ECO:0000313" key="4">
    <source>
        <dbReference type="Proteomes" id="UP001500962"/>
    </source>
</evidence>
<dbReference type="InterPro" id="IPR017437">
    <property type="entry name" value="ATP-NAD_kinase_PpnK-typ_C"/>
</dbReference>
<accession>A0AAV3SFY5</accession>
<evidence type="ECO:0000313" key="1">
    <source>
        <dbReference type="EMBL" id="GAA0462126.1"/>
    </source>
</evidence>
<dbReference type="GO" id="GO:0006741">
    <property type="term" value="P:NADP+ biosynthetic process"/>
    <property type="evidence" value="ECO:0007669"/>
    <property type="project" value="TreeGrafter"/>
</dbReference>
<dbReference type="AlphaFoldDB" id="A0AAV3SFY5"/>
<dbReference type="Pfam" id="PF20143">
    <property type="entry name" value="NAD_kinase_C"/>
    <property type="match status" value="1"/>
</dbReference>
<gene>
    <name evidence="1" type="ORF">GCM10008985_18410</name>
    <name evidence="2" type="ORF">MUK72_12345</name>
</gene>
<evidence type="ECO:0000313" key="3">
    <source>
        <dbReference type="Proteomes" id="UP000830542"/>
    </source>
</evidence>
<reference evidence="1" key="3">
    <citation type="submission" date="2023-12" db="EMBL/GenBank/DDBJ databases">
        <authorList>
            <person name="Sun Q."/>
            <person name="Inoue M."/>
        </authorList>
    </citation>
    <scope>NUCLEOTIDE SEQUENCE</scope>
    <source>
        <strain evidence="1">JCM 12289</strain>
    </source>
</reference>
<dbReference type="KEGG" id="hdo:MUK72_12345"/>
<proteinExistence type="predicted"/>
<evidence type="ECO:0000313" key="2">
    <source>
        <dbReference type="EMBL" id="UOO94750.1"/>
    </source>
</evidence>
<dbReference type="GO" id="GO:0003951">
    <property type="term" value="F:NAD+ kinase activity"/>
    <property type="evidence" value="ECO:0007669"/>
    <property type="project" value="InterPro"/>
</dbReference>
<dbReference type="PANTHER" id="PTHR20275">
    <property type="entry name" value="NAD KINASE"/>
    <property type="match status" value="1"/>
</dbReference>
<dbReference type="EMBL" id="BAAADN010000026">
    <property type="protein sequence ID" value="GAA0462126.1"/>
    <property type="molecule type" value="Genomic_DNA"/>
</dbReference>
<keyword evidence="3" id="KW-1185">Reference proteome</keyword>
<name>A0AAV3SFY5_HALDO</name>
<dbReference type="Proteomes" id="UP001500962">
    <property type="component" value="Unassembled WGS sequence"/>
</dbReference>
<dbReference type="Proteomes" id="UP000830542">
    <property type="component" value="Chromosome"/>
</dbReference>
<reference evidence="2" key="2">
    <citation type="submission" date="2022-04" db="EMBL/GenBank/DDBJ databases">
        <title>Sequencing and genomic assembly of Halococcus dombrowskii.</title>
        <authorList>
            <person name="Lim S.W."/>
            <person name="MacLea K.S."/>
        </authorList>
    </citation>
    <scope>NUCLEOTIDE SEQUENCE</scope>
    <source>
        <strain evidence="2">H4</strain>
    </source>
</reference>
<dbReference type="Gene3D" id="2.60.200.30">
    <property type="entry name" value="Probable inorganic polyphosphate/atp-NAD kinase, domain 2"/>
    <property type="match status" value="1"/>
</dbReference>
<reference evidence="1" key="1">
    <citation type="journal article" date="2014" name="Int. J. Syst. Evol. Microbiol.">
        <title>Complete genome sequence of Corynebacterium casei LMG S-19264T (=DSM 44701T), isolated from a smear-ripened cheese.</title>
        <authorList>
            <consortium name="US DOE Joint Genome Institute (JGI-PGF)"/>
            <person name="Walter F."/>
            <person name="Albersmeier A."/>
            <person name="Kalinowski J."/>
            <person name="Ruckert C."/>
        </authorList>
    </citation>
    <scope>NUCLEOTIDE SEQUENCE</scope>
    <source>
        <strain evidence="1">JCM 12289</strain>
    </source>
</reference>
<keyword evidence="1" id="KW-0418">Kinase</keyword>